<sequence>MKLSNKNLLYSIVLATAVGVFIIGYLLLMLPSLYTSYKKEANYDDFKKSFVSFIESEGNSSKGIPTKSIGIKIPIDGYIIELSNNSMKGRIEIKDKDLRKMLDKLKEGFKNIGAGNDKNKIEDYGKDFEKIIEKFKDKFDKDSFAGNDIMKVDLEYNNNSTDFSEENAKFNSLGESSFIVESSVRDELNKIDYTTFLGVNKGAKYYLLEMAAAVSPSVTDIIPVIFSLLPVIIPVLLLLIFITSGLYSKNIVKPISLLLQDADNRRGSRGYIEPIAVKGNDEIAGLANSLNLLYKSQEEAYDKLNKEGERKEVFMRAFSHQLKTPVTAATLLTDGMIENFGKFSDRDKYLPEVKKQLIVIRQMTDEILRINHIADNITPVNVAVEEMANQALNSVRTMTEVKNIKTSCVGEAEWYLDPNILEQILANLIGNAAKYTEEAGEICILISNERIEVTNQPAHIDEDIKDSLFEAFVTGGKSEAGHGLGLYVAKYFAELSGFILTCENTGDKVAFTIKRKEEPLC</sequence>
<evidence type="ECO:0000256" key="7">
    <source>
        <dbReference type="ARBA" id="ARBA00022777"/>
    </source>
</evidence>
<organism evidence="14 15">
    <name type="scientific">Catonella massiliensis</name>
    <dbReference type="NCBI Taxonomy" id="2799636"/>
    <lineage>
        <taxon>Bacteria</taxon>
        <taxon>Bacillati</taxon>
        <taxon>Bacillota</taxon>
        <taxon>Clostridia</taxon>
        <taxon>Lachnospirales</taxon>
        <taxon>Lachnospiraceae</taxon>
        <taxon>Catonella</taxon>
    </lineage>
</organism>
<accession>A0ABS1IYI1</accession>
<dbReference type="PANTHER" id="PTHR45528">
    <property type="entry name" value="SENSOR HISTIDINE KINASE CPXA"/>
    <property type="match status" value="1"/>
</dbReference>
<evidence type="ECO:0000256" key="11">
    <source>
        <dbReference type="SAM" id="Phobius"/>
    </source>
</evidence>
<keyword evidence="9" id="KW-0902">Two-component regulatory system</keyword>
<dbReference type="InterPro" id="IPR003660">
    <property type="entry name" value="HAMP_dom"/>
</dbReference>
<name>A0ABS1IYI1_9FIRM</name>
<keyword evidence="6 11" id="KW-0812">Transmembrane</keyword>
<keyword evidence="15" id="KW-1185">Reference proteome</keyword>
<dbReference type="SUPFAM" id="SSF47384">
    <property type="entry name" value="Homodimeric domain of signal transducing histidine kinase"/>
    <property type="match status" value="1"/>
</dbReference>
<dbReference type="Pfam" id="PF02518">
    <property type="entry name" value="HATPase_c"/>
    <property type="match status" value="1"/>
</dbReference>
<feature type="transmembrane region" description="Helical" evidence="11">
    <location>
        <begin position="224"/>
        <end position="247"/>
    </location>
</feature>
<dbReference type="InterPro" id="IPR003594">
    <property type="entry name" value="HATPase_dom"/>
</dbReference>
<dbReference type="InterPro" id="IPR050398">
    <property type="entry name" value="HssS/ArlS-like"/>
</dbReference>
<protein>
    <recommendedName>
        <fullName evidence="3">histidine kinase</fullName>
        <ecNumber evidence="3">2.7.13.3</ecNumber>
    </recommendedName>
</protein>
<dbReference type="PROSITE" id="PS50885">
    <property type="entry name" value="HAMP"/>
    <property type="match status" value="1"/>
</dbReference>
<evidence type="ECO:0000256" key="5">
    <source>
        <dbReference type="ARBA" id="ARBA00022679"/>
    </source>
</evidence>
<dbReference type="PANTHER" id="PTHR45528:SF9">
    <property type="entry name" value="SENSOR HISTIDINE KINASE YBDK"/>
    <property type="match status" value="1"/>
</dbReference>
<evidence type="ECO:0000259" key="13">
    <source>
        <dbReference type="PROSITE" id="PS50885"/>
    </source>
</evidence>
<feature type="transmembrane region" description="Helical" evidence="11">
    <location>
        <begin position="7"/>
        <end position="30"/>
    </location>
</feature>
<dbReference type="Proteomes" id="UP000604730">
    <property type="component" value="Unassembled WGS sequence"/>
</dbReference>
<keyword evidence="8 11" id="KW-1133">Transmembrane helix</keyword>
<evidence type="ECO:0000313" key="15">
    <source>
        <dbReference type="Proteomes" id="UP000604730"/>
    </source>
</evidence>
<dbReference type="Gene3D" id="1.10.287.130">
    <property type="match status" value="1"/>
</dbReference>
<dbReference type="SMART" id="SM00387">
    <property type="entry name" value="HATPase_c"/>
    <property type="match status" value="1"/>
</dbReference>
<dbReference type="InterPro" id="IPR036097">
    <property type="entry name" value="HisK_dim/P_sf"/>
</dbReference>
<gene>
    <name evidence="14" type="ORF">JJN12_03155</name>
</gene>
<evidence type="ECO:0000256" key="3">
    <source>
        <dbReference type="ARBA" id="ARBA00012438"/>
    </source>
</evidence>
<feature type="domain" description="Histidine kinase" evidence="12">
    <location>
        <begin position="317"/>
        <end position="519"/>
    </location>
</feature>
<dbReference type="PROSITE" id="PS50109">
    <property type="entry name" value="HIS_KIN"/>
    <property type="match status" value="1"/>
</dbReference>
<evidence type="ECO:0000313" key="14">
    <source>
        <dbReference type="EMBL" id="MBK5896785.1"/>
    </source>
</evidence>
<keyword evidence="10 11" id="KW-0472">Membrane</keyword>
<evidence type="ECO:0000259" key="12">
    <source>
        <dbReference type="PROSITE" id="PS50109"/>
    </source>
</evidence>
<dbReference type="GO" id="GO:0016301">
    <property type="term" value="F:kinase activity"/>
    <property type="evidence" value="ECO:0007669"/>
    <property type="project" value="UniProtKB-KW"/>
</dbReference>
<feature type="domain" description="HAMP" evidence="13">
    <location>
        <begin position="249"/>
        <end position="302"/>
    </location>
</feature>
<keyword evidence="4" id="KW-0597">Phosphoprotein</keyword>
<evidence type="ECO:0000256" key="6">
    <source>
        <dbReference type="ARBA" id="ARBA00022692"/>
    </source>
</evidence>
<dbReference type="InterPro" id="IPR036890">
    <property type="entry name" value="HATPase_C_sf"/>
</dbReference>
<dbReference type="InterPro" id="IPR003661">
    <property type="entry name" value="HisK_dim/P_dom"/>
</dbReference>
<evidence type="ECO:0000256" key="8">
    <source>
        <dbReference type="ARBA" id="ARBA00022989"/>
    </source>
</evidence>
<comment type="caution">
    <text evidence="14">The sequence shown here is derived from an EMBL/GenBank/DDBJ whole genome shotgun (WGS) entry which is preliminary data.</text>
</comment>
<reference evidence="14 15" key="1">
    <citation type="submission" date="2021-01" db="EMBL/GenBank/DDBJ databases">
        <title>Isolation and description of Catonella massiliensis sp. nov., a novel Catonella species, isolated from a stable periodontitis subject.</title>
        <authorList>
            <person name="Antezack A."/>
            <person name="Boxberger M."/>
            <person name="La Scola B."/>
            <person name="Monnet-Corti V."/>
        </authorList>
    </citation>
    <scope>NUCLEOTIDE SEQUENCE [LARGE SCALE GENOMIC DNA]</scope>
    <source>
        <strain evidence="14 15">Marseille-Q4567</strain>
    </source>
</reference>
<dbReference type="CDD" id="cd00082">
    <property type="entry name" value="HisKA"/>
    <property type="match status" value="1"/>
</dbReference>
<evidence type="ECO:0000256" key="4">
    <source>
        <dbReference type="ARBA" id="ARBA00022553"/>
    </source>
</evidence>
<evidence type="ECO:0000256" key="9">
    <source>
        <dbReference type="ARBA" id="ARBA00023012"/>
    </source>
</evidence>
<comment type="subcellular location">
    <subcellularLocation>
        <location evidence="2">Membrane</location>
        <topology evidence="2">Multi-pass membrane protein</topology>
    </subcellularLocation>
</comment>
<proteinExistence type="predicted"/>
<dbReference type="RefSeq" id="WP_208428335.1">
    <property type="nucleotide sequence ID" value="NZ_JAEPRJ010000001.1"/>
</dbReference>
<comment type="catalytic activity">
    <reaction evidence="1">
        <text>ATP + protein L-histidine = ADP + protein N-phospho-L-histidine.</text>
        <dbReference type="EC" id="2.7.13.3"/>
    </reaction>
</comment>
<dbReference type="InterPro" id="IPR005467">
    <property type="entry name" value="His_kinase_dom"/>
</dbReference>
<evidence type="ECO:0000256" key="1">
    <source>
        <dbReference type="ARBA" id="ARBA00000085"/>
    </source>
</evidence>
<dbReference type="SMART" id="SM00388">
    <property type="entry name" value="HisKA"/>
    <property type="match status" value="1"/>
</dbReference>
<evidence type="ECO:0000256" key="2">
    <source>
        <dbReference type="ARBA" id="ARBA00004141"/>
    </source>
</evidence>
<dbReference type="EC" id="2.7.13.3" evidence="3"/>
<evidence type="ECO:0000256" key="10">
    <source>
        <dbReference type="ARBA" id="ARBA00023136"/>
    </source>
</evidence>
<keyword evidence="7 14" id="KW-0418">Kinase</keyword>
<keyword evidence="5" id="KW-0808">Transferase</keyword>
<dbReference type="SUPFAM" id="SSF55874">
    <property type="entry name" value="ATPase domain of HSP90 chaperone/DNA topoisomerase II/histidine kinase"/>
    <property type="match status" value="1"/>
</dbReference>
<dbReference type="EMBL" id="JAEPRJ010000001">
    <property type="protein sequence ID" value="MBK5896785.1"/>
    <property type="molecule type" value="Genomic_DNA"/>
</dbReference>
<dbReference type="Gene3D" id="3.30.565.10">
    <property type="entry name" value="Histidine kinase-like ATPase, C-terminal domain"/>
    <property type="match status" value="1"/>
</dbReference>